<feature type="region of interest" description="Disordered" evidence="1">
    <location>
        <begin position="21"/>
        <end position="42"/>
    </location>
</feature>
<gene>
    <name evidence="3" type="ORF">PgNI_12224</name>
</gene>
<reference evidence="3" key="3">
    <citation type="submission" date="2025-08" db="UniProtKB">
        <authorList>
            <consortium name="RefSeq"/>
        </authorList>
    </citation>
    <scope>IDENTIFICATION</scope>
    <source>
        <strain evidence="3">NI907</strain>
    </source>
</reference>
<name>A0A6P8AQQ9_PYRGI</name>
<dbReference type="GeneID" id="41967083"/>
<protein>
    <submittedName>
        <fullName evidence="3">Uncharacterized protein</fullName>
    </submittedName>
</protein>
<keyword evidence="2" id="KW-1185">Reference proteome</keyword>
<reference evidence="3" key="1">
    <citation type="journal article" date="2019" name="Mol. Biol. Evol.">
        <title>Blast fungal genomes show frequent chromosomal changes, gene gains and losses, and effector gene turnover.</title>
        <authorList>
            <person name="Gomez Luciano L.B."/>
            <person name="Jason Tsai I."/>
            <person name="Chuma I."/>
            <person name="Tosa Y."/>
            <person name="Chen Y.H."/>
            <person name="Li J.Y."/>
            <person name="Li M.Y."/>
            <person name="Jade Lu M.Y."/>
            <person name="Nakayashiki H."/>
            <person name="Li W.H."/>
        </authorList>
    </citation>
    <scope>NUCLEOTIDE SEQUENCE</scope>
    <source>
        <strain evidence="3">NI907</strain>
    </source>
</reference>
<dbReference type="RefSeq" id="XP_030977222.1">
    <property type="nucleotide sequence ID" value="XM_031132178.1"/>
</dbReference>
<accession>A0A6P8AQQ9</accession>
<proteinExistence type="predicted"/>
<organism evidence="2 3">
    <name type="scientific">Pyricularia grisea</name>
    <name type="common">Crabgrass-specific blast fungus</name>
    <name type="synonym">Magnaporthe grisea</name>
    <dbReference type="NCBI Taxonomy" id="148305"/>
    <lineage>
        <taxon>Eukaryota</taxon>
        <taxon>Fungi</taxon>
        <taxon>Dikarya</taxon>
        <taxon>Ascomycota</taxon>
        <taxon>Pezizomycotina</taxon>
        <taxon>Sordariomycetes</taxon>
        <taxon>Sordariomycetidae</taxon>
        <taxon>Magnaporthales</taxon>
        <taxon>Pyriculariaceae</taxon>
        <taxon>Pyricularia</taxon>
    </lineage>
</organism>
<evidence type="ECO:0000313" key="2">
    <source>
        <dbReference type="Proteomes" id="UP000515153"/>
    </source>
</evidence>
<evidence type="ECO:0000256" key="1">
    <source>
        <dbReference type="SAM" id="MobiDB-lite"/>
    </source>
</evidence>
<sequence>MTPLAVMDYFSIRSEALSAKEDADKAMREADRTAAEAERAAAEAQRAAAEAQRAKSLADEAANVHERVRSEEVEKVKQMLQAAQPVAKLSRQSHRSVVEKVAHFWVYNESAIQISLPVLIELSRSLQEHDWERVEWFPEAILSQRHVLIEKFPLNLSHWVWFCQQHGNFDKLNELEPFLIGLIYEVFAFKLPELTKNLERIHAIRLSDSHFPPPEPVLTAFSGGQGNRKRPRHALSYPAGGSYIGSPSYDIRRTNGISVDDLLQAMPPPTTTITMETARSQVVPRMCPGFVDVQPSTSAEFGAIPNNAGARSVGNGQGQQFTTT</sequence>
<feature type="compositionally biased region" description="Basic and acidic residues" evidence="1">
    <location>
        <begin position="21"/>
        <end position="41"/>
    </location>
</feature>
<evidence type="ECO:0000313" key="3">
    <source>
        <dbReference type="RefSeq" id="XP_030977222.1"/>
    </source>
</evidence>
<dbReference type="AlphaFoldDB" id="A0A6P8AQQ9"/>
<dbReference type="Proteomes" id="UP000515153">
    <property type="component" value="Unplaced"/>
</dbReference>
<feature type="region of interest" description="Disordered" evidence="1">
    <location>
        <begin position="303"/>
        <end position="324"/>
    </location>
</feature>
<reference evidence="3" key="2">
    <citation type="submission" date="2019-10" db="EMBL/GenBank/DDBJ databases">
        <authorList>
            <consortium name="NCBI Genome Project"/>
        </authorList>
    </citation>
    <scope>NUCLEOTIDE SEQUENCE</scope>
    <source>
        <strain evidence="3">NI907</strain>
    </source>
</reference>
<dbReference type="KEGG" id="pgri:PgNI_12224"/>